<dbReference type="PANTHER" id="PTHR22952:SF433">
    <property type="entry name" value="PROTEIN FD"/>
    <property type="match status" value="1"/>
</dbReference>
<comment type="caution">
    <text evidence="5">The sequence shown here is derived from an EMBL/GenBank/DDBJ whole genome shotgun (WGS) entry which is preliminary data.</text>
</comment>
<gene>
    <name evidence="5" type="primary">TorBZIP6</name>
    <name evidence="5" type="ORF">TorRG33x02_034420</name>
</gene>
<feature type="compositionally biased region" description="Acidic residues" evidence="4">
    <location>
        <begin position="1"/>
        <end position="11"/>
    </location>
</feature>
<evidence type="ECO:0000256" key="2">
    <source>
        <dbReference type="ARBA" id="ARBA00023125"/>
    </source>
</evidence>
<dbReference type="OrthoDB" id="644067at2759"/>
<feature type="compositionally biased region" description="Low complexity" evidence="4">
    <location>
        <begin position="13"/>
        <end position="52"/>
    </location>
</feature>
<evidence type="ECO:0000256" key="1">
    <source>
        <dbReference type="ARBA" id="ARBA00004123"/>
    </source>
</evidence>
<evidence type="ECO:0000256" key="4">
    <source>
        <dbReference type="SAM" id="MobiDB-lite"/>
    </source>
</evidence>
<dbReference type="InParanoid" id="A0A2P5FSQ7"/>
<dbReference type="AlphaFoldDB" id="A0A2P5FSQ7"/>
<name>A0A2P5FSQ7_TREOI</name>
<dbReference type="GO" id="GO:0003677">
    <property type="term" value="F:DNA binding"/>
    <property type="evidence" value="ECO:0007669"/>
    <property type="project" value="UniProtKB-KW"/>
</dbReference>
<reference evidence="6" key="1">
    <citation type="submission" date="2016-06" db="EMBL/GenBank/DDBJ databases">
        <title>Parallel loss of symbiosis genes in relatives of nitrogen-fixing non-legume Parasponia.</title>
        <authorList>
            <person name="Van Velzen R."/>
            <person name="Holmer R."/>
            <person name="Bu F."/>
            <person name="Rutten L."/>
            <person name="Van Zeijl A."/>
            <person name="Liu W."/>
            <person name="Santuari L."/>
            <person name="Cao Q."/>
            <person name="Sharma T."/>
            <person name="Shen D."/>
            <person name="Roswanjaya Y."/>
            <person name="Wardhani T."/>
            <person name="Kalhor M.S."/>
            <person name="Jansen J."/>
            <person name="Van den Hoogen J."/>
            <person name="Gungor B."/>
            <person name="Hartog M."/>
            <person name="Hontelez J."/>
            <person name="Verver J."/>
            <person name="Yang W.-C."/>
            <person name="Schijlen E."/>
            <person name="Repin R."/>
            <person name="Schilthuizen M."/>
            <person name="Schranz E."/>
            <person name="Heidstra R."/>
            <person name="Miyata K."/>
            <person name="Fedorova E."/>
            <person name="Kohlen W."/>
            <person name="Bisseling T."/>
            <person name="Smit S."/>
            <person name="Geurts R."/>
        </authorList>
    </citation>
    <scope>NUCLEOTIDE SEQUENCE [LARGE SCALE GENOMIC DNA]</scope>
    <source>
        <strain evidence="6">cv. RG33-2</strain>
    </source>
</reference>
<sequence length="281" mass="30701">MLSSSDGEEIENSSTSTTTKSRSLQRVSSSSSKKSSSSSSRSGSTTRNTTTRTMEEVWKDINLSSLSESTTTTVATPQPIRTRHTPTSAANFRSMIFQDFLGRPFCNDTPPPTTMVTTPVPRPAPATLYGPSATVSPLPHPATALSLNSGPEFHFLDTSPADPLRPNSHHSQSTNPVSNISSFATPFESLGPTSCLLPSFGKKRFPSTGDSSGSGDRRHKRMIKNREVIIAYTNELELEVTHLMEENARLRKEQEQFHQAAATTNQLPKKYTLHRTSTAPF</sequence>
<feature type="compositionally biased region" description="Low complexity" evidence="4">
    <location>
        <begin position="63"/>
        <end position="73"/>
    </location>
</feature>
<keyword evidence="3" id="KW-0539">Nucleus</keyword>
<dbReference type="EMBL" id="JXTC01000011">
    <property type="protein sequence ID" value="POO00811.1"/>
    <property type="molecule type" value="Genomic_DNA"/>
</dbReference>
<comment type="subcellular location">
    <subcellularLocation>
        <location evidence="1">Nucleus</location>
    </subcellularLocation>
</comment>
<accession>A0A2P5FSQ7</accession>
<dbReference type="Proteomes" id="UP000237000">
    <property type="component" value="Unassembled WGS sequence"/>
</dbReference>
<protein>
    <submittedName>
        <fullName evidence="5">Basic-leucine zipper transcription factor</fullName>
    </submittedName>
</protein>
<evidence type="ECO:0000313" key="6">
    <source>
        <dbReference type="Proteomes" id="UP000237000"/>
    </source>
</evidence>
<dbReference type="PANTHER" id="PTHR22952">
    <property type="entry name" value="CAMP-RESPONSE ELEMENT BINDING PROTEIN-RELATED"/>
    <property type="match status" value="1"/>
</dbReference>
<dbReference type="STRING" id="63057.A0A2P5FSQ7"/>
<keyword evidence="6" id="KW-1185">Reference proteome</keyword>
<evidence type="ECO:0000313" key="5">
    <source>
        <dbReference type="EMBL" id="POO00811.1"/>
    </source>
</evidence>
<organism evidence="5 6">
    <name type="scientific">Trema orientale</name>
    <name type="common">Charcoal tree</name>
    <name type="synonym">Celtis orientalis</name>
    <dbReference type="NCBI Taxonomy" id="63057"/>
    <lineage>
        <taxon>Eukaryota</taxon>
        <taxon>Viridiplantae</taxon>
        <taxon>Streptophyta</taxon>
        <taxon>Embryophyta</taxon>
        <taxon>Tracheophyta</taxon>
        <taxon>Spermatophyta</taxon>
        <taxon>Magnoliopsida</taxon>
        <taxon>eudicotyledons</taxon>
        <taxon>Gunneridae</taxon>
        <taxon>Pentapetalae</taxon>
        <taxon>rosids</taxon>
        <taxon>fabids</taxon>
        <taxon>Rosales</taxon>
        <taxon>Cannabaceae</taxon>
        <taxon>Trema</taxon>
    </lineage>
</organism>
<proteinExistence type="predicted"/>
<feature type="region of interest" description="Disordered" evidence="4">
    <location>
        <begin position="201"/>
        <end position="220"/>
    </location>
</feature>
<feature type="region of interest" description="Disordered" evidence="4">
    <location>
        <begin position="141"/>
        <end position="176"/>
    </location>
</feature>
<evidence type="ECO:0000256" key="3">
    <source>
        <dbReference type="ARBA" id="ARBA00023242"/>
    </source>
</evidence>
<dbReference type="FunCoup" id="A0A2P5FSQ7">
    <property type="interactions" value="247"/>
</dbReference>
<dbReference type="GO" id="GO:0005634">
    <property type="term" value="C:nucleus"/>
    <property type="evidence" value="ECO:0007669"/>
    <property type="project" value="UniProtKB-SubCell"/>
</dbReference>
<dbReference type="GO" id="GO:0045893">
    <property type="term" value="P:positive regulation of DNA-templated transcription"/>
    <property type="evidence" value="ECO:0007669"/>
    <property type="project" value="InterPro"/>
</dbReference>
<feature type="region of interest" description="Disordered" evidence="4">
    <location>
        <begin position="1"/>
        <end position="85"/>
    </location>
</feature>
<dbReference type="InterPro" id="IPR043452">
    <property type="entry name" value="BZIP46-like"/>
</dbReference>
<dbReference type="CDD" id="cd14707">
    <property type="entry name" value="bZIP_plant_BZIP46"/>
    <property type="match status" value="1"/>
</dbReference>
<dbReference type="GO" id="GO:0003700">
    <property type="term" value="F:DNA-binding transcription factor activity"/>
    <property type="evidence" value="ECO:0007669"/>
    <property type="project" value="InterPro"/>
</dbReference>
<keyword evidence="2" id="KW-0238">DNA-binding</keyword>